<reference evidence="12 13" key="1">
    <citation type="submission" date="2016-08" db="EMBL/GenBank/DDBJ databases">
        <title>Draft genome sequence of allopolyploid Zygosaccharomyces rouxii.</title>
        <authorList>
            <person name="Watanabe J."/>
            <person name="Uehara K."/>
            <person name="Mogi Y."/>
            <person name="Tsukioka Y."/>
        </authorList>
    </citation>
    <scope>NUCLEOTIDE SEQUENCE [LARGE SCALE GENOMIC DNA]</scope>
    <source>
        <strain evidence="12 13">NBRC 110957</strain>
    </source>
</reference>
<evidence type="ECO:0000256" key="11">
    <source>
        <dbReference type="PIRNR" id="PIRNR004967"/>
    </source>
</evidence>
<sequence>MTTEKPAVPKRRFVGARKIVGNKESVVTKDVSAVTHKPRSKVSVGRAINHIPDEIMNDEELNEAIKVLPSNYNFEIHKTIWNIKKHNAKRVALQMPEGLLIYSLVISDILEQFCGVQTVVMGDVSYGACCIDDYTARALECDFIVHYAHSCLVPIDVTKIKVLYIFVTINIEEQHIMRTLQRNFPKGSRLATFGTIQFNPAIHSLKDKLLNDEDHMLYLIPPQIKPLSKGEVLGCTSQRLSKEQIDAMVYIGDGRFHLESAMIHNPDIPAYRYDPYNRKFTREYYEQKELVKLRSDAVEAASKGKTFGLILGALGRQGNLATVQTLEKNLTAAGKTVVKIILSEIFPQKLSMFDNVDVFVQVACPRLSIDWGYAFNKPLLTPYEANVMLQKDIGFTQDYYPMDYYEVNGYGRGKIPTHAIEKEQNVE</sequence>
<evidence type="ECO:0000256" key="4">
    <source>
        <dbReference type="ARBA" id="ARBA00021915"/>
    </source>
</evidence>
<dbReference type="FunFam" id="3.40.50.11860:FF:000002">
    <property type="entry name" value="2-(3-amino-3-carboxypropyl)histidine synthase subunit 1"/>
    <property type="match status" value="1"/>
</dbReference>
<dbReference type="SFLD" id="SFLDS00032">
    <property type="entry name" value="Radical_SAM_3-amino-3-carboxyp"/>
    <property type="match status" value="1"/>
</dbReference>
<evidence type="ECO:0000256" key="9">
    <source>
        <dbReference type="ARBA" id="ARBA00023014"/>
    </source>
</evidence>
<evidence type="ECO:0000256" key="5">
    <source>
        <dbReference type="ARBA" id="ARBA00022679"/>
    </source>
</evidence>
<comment type="function">
    <text evidence="11">Catalyzes the first step of diphthamide biosynthesis, a post-translational modification of histidine which occurs in elongation factor 2.</text>
</comment>
<keyword evidence="7" id="KW-0479">Metal-binding</keyword>
<evidence type="ECO:0000256" key="7">
    <source>
        <dbReference type="ARBA" id="ARBA00022723"/>
    </source>
</evidence>
<dbReference type="NCBIfam" id="TIGR00322">
    <property type="entry name" value="diphth2_R"/>
    <property type="match status" value="1"/>
</dbReference>
<proteinExistence type="inferred from homology"/>
<dbReference type="EC" id="2.5.1.108" evidence="3 11"/>
<gene>
    <name evidence="12" type="ORF">ZYGR_0AK01060</name>
</gene>
<dbReference type="GO" id="GO:0090560">
    <property type="term" value="F:2-(3-amino-3-carboxypropyl)histidine synthase activity"/>
    <property type="evidence" value="ECO:0007669"/>
    <property type="project" value="UniProtKB-UniRule"/>
</dbReference>
<comment type="cofactor">
    <cofactor evidence="11">
        <name>[4Fe-4S] cluster</name>
        <dbReference type="ChEBI" id="CHEBI:49883"/>
    </cofactor>
    <text evidence="11">Binds 1 [4Fe-4S] cluster per subunit. The cluster is coordinated with 3 cysteines and an exchangeable S-adenosyl-L-methionine.</text>
</comment>
<keyword evidence="5 11" id="KW-0808">Transferase</keyword>
<evidence type="ECO:0000313" key="12">
    <source>
        <dbReference type="EMBL" id="GAV53604.1"/>
    </source>
</evidence>
<dbReference type="Gene3D" id="3.40.50.11840">
    <property type="entry name" value="Diphthamide synthesis DPH1/DPH2 domain 1"/>
    <property type="match status" value="1"/>
</dbReference>
<dbReference type="InterPro" id="IPR016435">
    <property type="entry name" value="DPH1/DPH2"/>
</dbReference>
<evidence type="ECO:0000256" key="8">
    <source>
        <dbReference type="ARBA" id="ARBA00023004"/>
    </source>
</evidence>
<dbReference type="AlphaFoldDB" id="A0A1Q3ACV6"/>
<dbReference type="GO" id="GO:0046872">
    <property type="term" value="F:metal ion binding"/>
    <property type="evidence" value="ECO:0007669"/>
    <property type="project" value="UniProtKB-KW"/>
</dbReference>
<comment type="caution">
    <text evidence="12">The sequence shown here is derived from an EMBL/GenBank/DDBJ whole genome shotgun (WGS) entry which is preliminary data.</text>
</comment>
<dbReference type="GO" id="GO:0051539">
    <property type="term" value="F:4 iron, 4 sulfur cluster binding"/>
    <property type="evidence" value="ECO:0007669"/>
    <property type="project" value="UniProtKB-UniRule"/>
</dbReference>
<dbReference type="GO" id="GO:0017183">
    <property type="term" value="P:protein histidyl modification to diphthamide"/>
    <property type="evidence" value="ECO:0007669"/>
    <property type="project" value="UniProtKB-UniRule"/>
</dbReference>
<protein>
    <recommendedName>
        <fullName evidence="4 11">2-(3-amino-3-carboxypropyl)histidine synthase subunit 1</fullName>
        <ecNumber evidence="3 11">2.5.1.108</ecNumber>
    </recommendedName>
</protein>
<dbReference type="InterPro" id="IPR042263">
    <property type="entry name" value="DPH1/DPH2_1"/>
</dbReference>
<comment type="similarity">
    <text evidence="2 11">Belongs to the DPH1/DPH2 family. DPH1 subfamily.</text>
</comment>
<dbReference type="SFLD" id="SFLDG01121">
    <property type="entry name" value="Diphthamide_biosynthesis"/>
    <property type="match status" value="1"/>
</dbReference>
<evidence type="ECO:0000256" key="6">
    <source>
        <dbReference type="ARBA" id="ARBA00022691"/>
    </source>
</evidence>
<dbReference type="Pfam" id="PF01866">
    <property type="entry name" value="Diphthamide_syn"/>
    <property type="match status" value="1"/>
</dbReference>
<dbReference type="OrthoDB" id="1649088at2759"/>
<dbReference type="FunFam" id="3.40.50.11850:FF:000001">
    <property type="entry name" value="2-(3-amino-3-carboxypropyl)histidine synthase subunit 1"/>
    <property type="match status" value="1"/>
</dbReference>
<dbReference type="PANTHER" id="PTHR10762:SF1">
    <property type="entry name" value="2-(3-AMINO-3-CARBOXYPROPYL)HISTIDINE SYNTHASE SUBUNIT 1"/>
    <property type="match status" value="1"/>
</dbReference>
<comment type="catalytic activity">
    <reaction evidence="10 11">
        <text>L-histidyl-[translation elongation factor 2] + S-adenosyl-L-methionine = 2-[(3S)-amino-3-carboxypropyl]-L-histidyl-[translation elongation factor 2] + S-methyl-5'-thioadenosine + H(+)</text>
        <dbReference type="Rhea" id="RHEA:36783"/>
        <dbReference type="Rhea" id="RHEA-COMP:9748"/>
        <dbReference type="Rhea" id="RHEA-COMP:9749"/>
        <dbReference type="ChEBI" id="CHEBI:15378"/>
        <dbReference type="ChEBI" id="CHEBI:17509"/>
        <dbReference type="ChEBI" id="CHEBI:29979"/>
        <dbReference type="ChEBI" id="CHEBI:59789"/>
        <dbReference type="ChEBI" id="CHEBI:73995"/>
        <dbReference type="EC" id="2.5.1.108"/>
    </reaction>
</comment>
<dbReference type="InterPro" id="IPR035435">
    <property type="entry name" value="DPH1/DPH2_euk_archaea"/>
</dbReference>
<accession>A0A1Q3ACV6</accession>
<dbReference type="PIRSF" id="PIRSF004967">
    <property type="entry name" value="DPH1"/>
    <property type="match status" value="1"/>
</dbReference>
<keyword evidence="9" id="KW-0411">Iron-sulfur</keyword>
<dbReference type="PANTHER" id="PTHR10762">
    <property type="entry name" value="DIPHTHAMIDE BIOSYNTHESIS PROTEIN"/>
    <property type="match status" value="1"/>
</dbReference>
<dbReference type="UniPathway" id="UPA00559"/>
<evidence type="ECO:0000256" key="2">
    <source>
        <dbReference type="ARBA" id="ARBA00010173"/>
    </source>
</evidence>
<evidence type="ECO:0000256" key="10">
    <source>
        <dbReference type="ARBA" id="ARBA00048403"/>
    </source>
</evidence>
<organism evidence="12 13">
    <name type="scientific">Zygosaccharomyces rouxii</name>
    <dbReference type="NCBI Taxonomy" id="4956"/>
    <lineage>
        <taxon>Eukaryota</taxon>
        <taxon>Fungi</taxon>
        <taxon>Dikarya</taxon>
        <taxon>Ascomycota</taxon>
        <taxon>Saccharomycotina</taxon>
        <taxon>Saccharomycetes</taxon>
        <taxon>Saccharomycetales</taxon>
        <taxon>Saccharomycetaceae</taxon>
        <taxon>Zygosaccharomyces</taxon>
    </lineage>
</organism>
<dbReference type="Gene3D" id="3.40.50.11860">
    <property type="entry name" value="Diphthamide synthesis DPH1/DPH2 domain 3"/>
    <property type="match status" value="1"/>
</dbReference>
<dbReference type="Proteomes" id="UP000187013">
    <property type="component" value="Unassembled WGS sequence"/>
</dbReference>
<keyword evidence="11" id="KW-0004">4Fe-4S</keyword>
<name>A0A1Q3ACV6_ZYGRO</name>
<evidence type="ECO:0000256" key="3">
    <source>
        <dbReference type="ARBA" id="ARBA00012221"/>
    </source>
</evidence>
<evidence type="ECO:0000256" key="1">
    <source>
        <dbReference type="ARBA" id="ARBA00005156"/>
    </source>
</evidence>
<dbReference type="FunFam" id="3.40.50.11840:FF:000001">
    <property type="entry name" value="2-(3-amino-3-carboxypropyl)histidine synthase subunit 1"/>
    <property type="match status" value="1"/>
</dbReference>
<comment type="pathway">
    <text evidence="1 11">Protein modification; peptidyl-diphthamide biosynthesis.</text>
</comment>
<dbReference type="EMBL" id="BDGX01000037">
    <property type="protein sequence ID" value="GAV53604.1"/>
    <property type="molecule type" value="Genomic_DNA"/>
</dbReference>
<dbReference type="InterPro" id="IPR042265">
    <property type="entry name" value="DPH1/DPH2_3"/>
</dbReference>
<dbReference type="Gene3D" id="3.40.50.11850">
    <property type="entry name" value="Diphthamide synthesis DPH1/DPH2 domain 2"/>
    <property type="match status" value="1"/>
</dbReference>
<evidence type="ECO:0000313" key="13">
    <source>
        <dbReference type="Proteomes" id="UP000187013"/>
    </source>
</evidence>
<keyword evidence="8" id="KW-0408">Iron</keyword>
<keyword evidence="6 11" id="KW-0949">S-adenosyl-L-methionine</keyword>
<dbReference type="InterPro" id="IPR042264">
    <property type="entry name" value="DPH1/DPH2_2"/>
</dbReference>